<feature type="compositionally biased region" description="Low complexity" evidence="2">
    <location>
        <begin position="112"/>
        <end position="121"/>
    </location>
</feature>
<feature type="compositionally biased region" description="Pro residues" evidence="2">
    <location>
        <begin position="960"/>
        <end position="970"/>
    </location>
</feature>
<feature type="region of interest" description="Disordered" evidence="2">
    <location>
        <begin position="1"/>
        <end position="129"/>
    </location>
</feature>
<dbReference type="OrthoDB" id="266000at2759"/>
<keyword evidence="4" id="KW-1185">Reference proteome</keyword>
<protein>
    <submittedName>
        <fullName evidence="3">Uncharacterized protein</fullName>
    </submittedName>
</protein>
<evidence type="ECO:0000256" key="1">
    <source>
        <dbReference type="ARBA" id="ARBA00022581"/>
    </source>
</evidence>
<feature type="compositionally biased region" description="Basic and acidic residues" evidence="2">
    <location>
        <begin position="558"/>
        <end position="584"/>
    </location>
</feature>
<dbReference type="RefSeq" id="XP_015657530.1">
    <property type="nucleotide sequence ID" value="XM_015803705.1"/>
</dbReference>
<feature type="region of interest" description="Disordered" evidence="2">
    <location>
        <begin position="467"/>
        <end position="635"/>
    </location>
</feature>
<feature type="compositionally biased region" description="Low complexity" evidence="2">
    <location>
        <begin position="544"/>
        <end position="556"/>
    </location>
</feature>
<feature type="compositionally biased region" description="Acidic residues" evidence="2">
    <location>
        <begin position="1046"/>
        <end position="1056"/>
    </location>
</feature>
<feature type="compositionally biased region" description="Basic and acidic residues" evidence="2">
    <location>
        <begin position="1167"/>
        <end position="1184"/>
    </location>
</feature>
<dbReference type="PANTHER" id="PTHR13037:SF24">
    <property type="entry name" value="POLYCOMB PROTEIN PCL-RELATED"/>
    <property type="match status" value="1"/>
</dbReference>
<feature type="compositionally biased region" description="Pro residues" evidence="2">
    <location>
        <begin position="79"/>
        <end position="90"/>
    </location>
</feature>
<dbReference type="AlphaFoldDB" id="A0A0N0DUL8"/>
<feature type="compositionally biased region" description="Low complexity" evidence="2">
    <location>
        <begin position="971"/>
        <end position="985"/>
    </location>
</feature>
<feature type="region of interest" description="Disordered" evidence="2">
    <location>
        <begin position="928"/>
        <end position="991"/>
    </location>
</feature>
<feature type="compositionally biased region" description="Polar residues" evidence="2">
    <location>
        <begin position="489"/>
        <end position="512"/>
    </location>
</feature>
<feature type="compositionally biased region" description="Basic and acidic residues" evidence="2">
    <location>
        <begin position="1129"/>
        <end position="1157"/>
    </location>
</feature>
<evidence type="ECO:0000313" key="3">
    <source>
        <dbReference type="EMBL" id="KPA79091.1"/>
    </source>
</evidence>
<feature type="region of interest" description="Disordered" evidence="2">
    <location>
        <begin position="1027"/>
        <end position="1086"/>
    </location>
</feature>
<sequence length="1216" mass="130778">MPSIPEARTPVRNPTGPHPVRRRLPLHGGPTNGASPTSRSRPNPTTPPSSAKKKSTKTTVKKQKHVGKAAGAHHLPSPSLSPPPPPPPPSAIASGRRHTDTGGPLAFLDEVTPTTTTTTTPLRPSEVLDKEPPLRAPALHSAEMCLPDALTPAVAEAVMWHERSSSAEDAPTHSPCADLSALVENSTAGKPCWNIWSSLRKPDRAVSLSSASLVSPARALADVYDEHDGAEDVVRGDNNRASMGADDGAHDGEAYRVEEVGHTPAPLPVTPERPMQARFFRCSKPHLQLGRKSKSKSNNNEEGGAVVATTVEKGAVEMIDEPIMLHVCDNVLQENSIVATTPPSPGEDVDGRGEEAQPVVHVPRVLDMNTTLLGDGDDVDDDVAPCEGCHAECSLSHPETVLSTVAAAAAALTAENQNASVSEAVRVSLEDGASTQNAVLTSIEVNCEFRREKPDSLAVVQRDANASMPLPSAPSDAATDAEDGCFSDMSASVSPNTSVTDSRASSETSSGAALQRVATAAPVTMPLHSSRPSTTTGYHHHDSQASLSSLTSANTSGVEKKKETEQRERILPSPARTDESDGTAKHVSMSSGRGQNSSYGCTEGMNSPASLKTRQSTPQIEEEEFNDREAAGRCSNSPVVVAPSQEATVNPAEVLIESNPHPAAVVVPLDVVHVRIQGPLLAAETAEWMECQSQEAQYRTPLEPTRAEARRRLWKSALSSVESLVAEYQESLLATVMKAFGDAWLPPTPPTGLHHVNSAALLKPPYAPRNRAKTLVPPPPPPLPGSVPVPGRGSACTFPVKGLNEMLVIEQEVRESELSFLFQLYLASPSETARVGLMKEFFRHQHQRHVNWINHLMFEVLYVRMVAVRAMQMLEMHERRLTCMRRDVGIRDKIELFVLLAPRPRAPTLAASRGVFSAFRMVLHALTGNNSGQSRSRTNGSAKKDSSNSSIHAPTAASRRPPPPPPPPPALAAAASSLQRSSLQTKKGDTATRTAGVVGNLEPLFATERCGSGKYSVPVVCELTSRPASARGRGASSSAASTEADKDSEDDNDDDAAMPTVREVTEETEPFREPVDGNRGAPRPLNKTYSDYYKMIAEKSTRPSLFSDIHLPLLRRTGSRTSAAAFRRASKDKSDDGEAKTEDAAHGEKVGKLDRLLSRKSSRPPRQQKDREFSDGRLRAREIIAAKQRTRTPPRTPTEAEFVDLRDEEVLRRFVR</sequence>
<gene>
    <name evidence="3" type="ORF">ABB37_05616</name>
</gene>
<dbReference type="OMA" id="DAIELFM"/>
<feature type="compositionally biased region" description="Basic residues" evidence="2">
    <location>
        <begin position="51"/>
        <end position="67"/>
    </location>
</feature>
<dbReference type="Proteomes" id="UP000037923">
    <property type="component" value="Unassembled WGS sequence"/>
</dbReference>
<feature type="compositionally biased region" description="Polar residues" evidence="2">
    <location>
        <begin position="588"/>
        <end position="619"/>
    </location>
</feature>
<feature type="compositionally biased region" description="Basic and acidic residues" evidence="2">
    <location>
        <begin position="1063"/>
        <end position="1076"/>
    </location>
</feature>
<comment type="caution">
    <text evidence="3">The sequence shown here is derived from an EMBL/GenBank/DDBJ whole genome shotgun (WGS) entry which is preliminary data.</text>
</comment>
<dbReference type="GeneID" id="26905906"/>
<evidence type="ECO:0000256" key="2">
    <source>
        <dbReference type="SAM" id="MobiDB-lite"/>
    </source>
</evidence>
<keyword evidence="1" id="KW-0945">Host-virus interaction</keyword>
<reference evidence="3 4" key="1">
    <citation type="submission" date="2015-07" db="EMBL/GenBank/DDBJ databases">
        <title>High-quality genome of monoxenous trypanosomatid Leptomonas pyrrhocoris.</title>
        <authorList>
            <person name="Flegontov P."/>
            <person name="Butenko A."/>
            <person name="Firsov S."/>
            <person name="Vlcek C."/>
            <person name="Logacheva M.D."/>
            <person name="Field M."/>
            <person name="Filatov D."/>
            <person name="Flegontova O."/>
            <person name="Gerasimov E."/>
            <person name="Jackson A.P."/>
            <person name="Kelly S."/>
            <person name="Opperdoes F."/>
            <person name="O'Reilly A."/>
            <person name="Votypka J."/>
            <person name="Yurchenko V."/>
            <person name="Lukes J."/>
        </authorList>
    </citation>
    <scope>NUCLEOTIDE SEQUENCE [LARGE SCALE GENOMIC DNA]</scope>
    <source>
        <strain evidence="3">H10</strain>
    </source>
</reference>
<feature type="compositionally biased region" description="Polar residues" evidence="2">
    <location>
        <begin position="928"/>
        <end position="952"/>
    </location>
</feature>
<accession>A0A0N0DUL8</accession>
<proteinExistence type="predicted"/>
<evidence type="ECO:0000313" key="4">
    <source>
        <dbReference type="Proteomes" id="UP000037923"/>
    </source>
</evidence>
<dbReference type="EMBL" id="LGTL01000011">
    <property type="protein sequence ID" value="KPA79091.1"/>
    <property type="molecule type" value="Genomic_DNA"/>
</dbReference>
<feature type="compositionally biased region" description="Low complexity" evidence="2">
    <location>
        <begin position="1028"/>
        <end position="1041"/>
    </location>
</feature>
<dbReference type="PANTHER" id="PTHR13037">
    <property type="entry name" value="FORMIN"/>
    <property type="match status" value="1"/>
</dbReference>
<feature type="region of interest" description="Disordered" evidence="2">
    <location>
        <begin position="1120"/>
        <end position="1199"/>
    </location>
</feature>
<dbReference type="VEuPathDB" id="TriTrypDB:LpyrH10_11_0810"/>
<name>A0A0N0DUL8_LEPPY</name>
<organism evidence="3 4">
    <name type="scientific">Leptomonas pyrrhocoris</name>
    <name type="common">Firebug parasite</name>
    <dbReference type="NCBI Taxonomy" id="157538"/>
    <lineage>
        <taxon>Eukaryota</taxon>
        <taxon>Discoba</taxon>
        <taxon>Euglenozoa</taxon>
        <taxon>Kinetoplastea</taxon>
        <taxon>Metakinetoplastina</taxon>
        <taxon>Trypanosomatida</taxon>
        <taxon>Trypanosomatidae</taxon>
        <taxon>Leishmaniinae</taxon>
        <taxon>Leptomonas</taxon>
    </lineage>
</organism>